<dbReference type="GO" id="GO:0009873">
    <property type="term" value="P:ethylene-activated signaling pathway"/>
    <property type="evidence" value="ECO:0007669"/>
    <property type="project" value="UniProtKB-KW"/>
</dbReference>
<dbReference type="Pfam" id="PF00847">
    <property type="entry name" value="AP2"/>
    <property type="match status" value="1"/>
</dbReference>
<evidence type="ECO:0000256" key="6">
    <source>
        <dbReference type="ARBA" id="ARBA00023163"/>
    </source>
</evidence>
<evidence type="ECO:0000256" key="8">
    <source>
        <dbReference type="SAM" id="MobiDB-lite"/>
    </source>
</evidence>
<comment type="subcellular location">
    <subcellularLocation>
        <location evidence="1">Nucleus</location>
    </subcellularLocation>
</comment>
<evidence type="ECO:0000256" key="1">
    <source>
        <dbReference type="ARBA" id="ARBA00004123"/>
    </source>
</evidence>
<feature type="region of interest" description="Disordered" evidence="8">
    <location>
        <begin position="203"/>
        <end position="236"/>
    </location>
</feature>
<dbReference type="Gene3D" id="3.30.730.10">
    <property type="entry name" value="AP2/ERF domain"/>
    <property type="match status" value="1"/>
</dbReference>
<protein>
    <submittedName>
        <fullName evidence="10">Ethylene-responsive transcription factor 4-like</fullName>
    </submittedName>
</protein>
<evidence type="ECO:0000256" key="3">
    <source>
        <dbReference type="ARBA" id="ARBA00022821"/>
    </source>
</evidence>
<feature type="compositionally biased region" description="Low complexity" evidence="8">
    <location>
        <begin position="219"/>
        <end position="228"/>
    </location>
</feature>
<evidence type="ECO:0000313" key="11">
    <source>
        <dbReference type="Proteomes" id="UP000594638"/>
    </source>
</evidence>
<dbReference type="EMBL" id="CACTIH010009056">
    <property type="protein sequence ID" value="CAA3021554.1"/>
    <property type="molecule type" value="Genomic_DNA"/>
</dbReference>
<dbReference type="CDD" id="cd00018">
    <property type="entry name" value="AP2"/>
    <property type="match status" value="1"/>
</dbReference>
<keyword evidence="5" id="KW-0238">DNA-binding</keyword>
<dbReference type="GO" id="GO:0005634">
    <property type="term" value="C:nucleus"/>
    <property type="evidence" value="ECO:0007669"/>
    <property type="project" value="UniProtKB-SubCell"/>
</dbReference>
<dbReference type="SMART" id="SM00380">
    <property type="entry name" value="AP2"/>
    <property type="match status" value="1"/>
</dbReference>
<dbReference type="InterPro" id="IPR036955">
    <property type="entry name" value="AP2/ERF_dom_sf"/>
</dbReference>
<dbReference type="PANTHER" id="PTHR31677">
    <property type="entry name" value="AP2 DOMAIN CLASS TRANSCRIPTION FACTOR"/>
    <property type="match status" value="1"/>
</dbReference>
<dbReference type="PROSITE" id="PS51032">
    <property type="entry name" value="AP2_ERF"/>
    <property type="match status" value="1"/>
</dbReference>
<keyword evidence="4" id="KW-0805">Transcription regulation</keyword>
<evidence type="ECO:0000259" key="9">
    <source>
        <dbReference type="PROSITE" id="PS51032"/>
    </source>
</evidence>
<comment type="caution">
    <text evidence="10">The sequence shown here is derived from an EMBL/GenBank/DDBJ whole genome shotgun (WGS) entry which is preliminary data.</text>
</comment>
<proteinExistence type="predicted"/>
<keyword evidence="7" id="KW-0539">Nucleus</keyword>
<keyword evidence="2" id="KW-0936">Ethylene signaling pathway</keyword>
<dbReference type="PRINTS" id="PR00367">
    <property type="entry name" value="ETHRSPELEMNT"/>
</dbReference>
<evidence type="ECO:0000313" key="10">
    <source>
        <dbReference type="EMBL" id="CAA3021554.1"/>
    </source>
</evidence>
<sequence>MAPREKAVAAEKLGGGIKEVHFRGVRKRPWGRYAAEIRDPGKKSRVWLGTFDTAEEAARAYDTAARQFRGAKAKTNFPSLDLNTNAENLKKSNDLFVSKKNIQSRSPSQSSTVESAGNDNSLTVINSSPVDLTLGGSKRFPFQNHHYFRPTPIPGQLAGRFVGNLPVQSQMLYLDALSKQEIVNRINDHRLVTLDFLKSGNAARSESESDSSALVDLKPNNGLRLDLNLPPPPENN</sequence>
<dbReference type="OrthoDB" id="1931494at2759"/>
<dbReference type="InterPro" id="IPR016177">
    <property type="entry name" value="DNA-bd_dom_sf"/>
</dbReference>
<dbReference type="Proteomes" id="UP000594638">
    <property type="component" value="Unassembled WGS sequence"/>
</dbReference>
<name>A0A8S0US29_OLEEU</name>
<evidence type="ECO:0000256" key="7">
    <source>
        <dbReference type="ARBA" id="ARBA00023242"/>
    </source>
</evidence>
<keyword evidence="11" id="KW-1185">Reference proteome</keyword>
<dbReference type="SUPFAM" id="SSF54171">
    <property type="entry name" value="DNA-binding domain"/>
    <property type="match status" value="1"/>
</dbReference>
<gene>
    <name evidence="10" type="ORF">OLEA9_A107644</name>
</gene>
<evidence type="ECO:0000256" key="2">
    <source>
        <dbReference type="ARBA" id="ARBA00022745"/>
    </source>
</evidence>
<dbReference type="InterPro" id="IPR001471">
    <property type="entry name" value="AP2/ERF_dom"/>
</dbReference>
<dbReference type="GO" id="GO:0003677">
    <property type="term" value="F:DNA binding"/>
    <property type="evidence" value="ECO:0007669"/>
    <property type="project" value="UniProtKB-KW"/>
</dbReference>
<feature type="domain" description="AP2/ERF" evidence="9">
    <location>
        <begin position="21"/>
        <end position="78"/>
    </location>
</feature>
<accession>A0A8S0US29</accession>
<evidence type="ECO:0000256" key="4">
    <source>
        <dbReference type="ARBA" id="ARBA00023015"/>
    </source>
</evidence>
<dbReference type="Gramene" id="OE9A107644T1">
    <property type="protein sequence ID" value="OE9A107644C1"/>
    <property type="gene ID" value="OE9A107644"/>
</dbReference>
<evidence type="ECO:0000256" key="5">
    <source>
        <dbReference type="ARBA" id="ARBA00023125"/>
    </source>
</evidence>
<dbReference type="GO" id="GO:0003700">
    <property type="term" value="F:DNA-binding transcription factor activity"/>
    <property type="evidence" value="ECO:0007669"/>
    <property type="project" value="InterPro"/>
</dbReference>
<organism evidence="10 11">
    <name type="scientific">Olea europaea subsp. europaea</name>
    <dbReference type="NCBI Taxonomy" id="158383"/>
    <lineage>
        <taxon>Eukaryota</taxon>
        <taxon>Viridiplantae</taxon>
        <taxon>Streptophyta</taxon>
        <taxon>Embryophyta</taxon>
        <taxon>Tracheophyta</taxon>
        <taxon>Spermatophyta</taxon>
        <taxon>Magnoliopsida</taxon>
        <taxon>eudicotyledons</taxon>
        <taxon>Gunneridae</taxon>
        <taxon>Pentapetalae</taxon>
        <taxon>asterids</taxon>
        <taxon>lamiids</taxon>
        <taxon>Lamiales</taxon>
        <taxon>Oleaceae</taxon>
        <taxon>Oleeae</taxon>
        <taxon>Olea</taxon>
    </lineage>
</organism>
<dbReference type="PANTHER" id="PTHR31677:SF228">
    <property type="entry name" value="ETHYLENE-RESPONSIVE TRANSCRIPTION FACTOR 10-RELATED"/>
    <property type="match status" value="1"/>
</dbReference>
<dbReference type="GO" id="GO:0006952">
    <property type="term" value="P:defense response"/>
    <property type="evidence" value="ECO:0007669"/>
    <property type="project" value="UniProtKB-KW"/>
</dbReference>
<reference evidence="10 11" key="1">
    <citation type="submission" date="2019-12" db="EMBL/GenBank/DDBJ databases">
        <authorList>
            <person name="Alioto T."/>
            <person name="Alioto T."/>
            <person name="Gomez Garrido J."/>
        </authorList>
    </citation>
    <scope>NUCLEOTIDE SEQUENCE [LARGE SCALE GENOMIC DNA]</scope>
</reference>
<keyword evidence="3" id="KW-0611">Plant defense</keyword>
<dbReference type="AlphaFoldDB" id="A0A8S0US29"/>
<keyword evidence="6" id="KW-0804">Transcription</keyword>
<feature type="region of interest" description="Disordered" evidence="8">
    <location>
        <begin position="101"/>
        <end position="120"/>
    </location>
</feature>
<dbReference type="FunFam" id="3.30.730.10:FF:000001">
    <property type="entry name" value="Ethylene-responsive transcription factor 2"/>
    <property type="match status" value="1"/>
</dbReference>